<keyword evidence="8" id="KW-0282">Flagellum</keyword>
<dbReference type="GO" id="GO:0005667">
    <property type="term" value="C:transcription regulator complex"/>
    <property type="evidence" value="ECO:0007669"/>
    <property type="project" value="InterPro"/>
</dbReference>
<gene>
    <name evidence="21" type="primary">e2f4_0</name>
    <name evidence="21" type="ORF">EYF80_002158</name>
</gene>
<dbReference type="GO" id="GO:0031267">
    <property type="term" value="F:small GTPase binding"/>
    <property type="evidence" value="ECO:0007669"/>
    <property type="project" value="InterPro"/>
</dbReference>
<feature type="coiled-coil region" evidence="18">
    <location>
        <begin position="338"/>
        <end position="372"/>
    </location>
</feature>
<dbReference type="Pfam" id="PF02319">
    <property type="entry name" value="WHD_E2F_TDP"/>
    <property type="match status" value="1"/>
</dbReference>
<evidence type="ECO:0000256" key="17">
    <source>
        <dbReference type="RuleBase" id="RU003796"/>
    </source>
</evidence>
<keyword evidence="9 17" id="KW-0805">Transcription regulation</keyword>
<dbReference type="SUPFAM" id="SSF46785">
    <property type="entry name" value="Winged helix' DNA-binding domain"/>
    <property type="match status" value="1"/>
</dbReference>
<comment type="subcellular location">
    <subcellularLocation>
        <location evidence="1">Cell projection</location>
        <location evidence="1">Cilium</location>
        <location evidence="1">Flagellum</location>
    </subcellularLocation>
    <subcellularLocation>
        <location evidence="2">Cytoplasm</location>
        <location evidence="2">Cytoskeleton</location>
    </subcellularLocation>
    <subcellularLocation>
        <location evidence="17">Nucleus</location>
    </subcellularLocation>
</comment>
<keyword evidence="14" id="KW-0206">Cytoskeleton</keyword>
<dbReference type="SMART" id="SM01372">
    <property type="entry name" value="E2F_TDP"/>
    <property type="match status" value="1"/>
</dbReference>
<keyword evidence="13 17" id="KW-0804">Transcription</keyword>
<dbReference type="GO" id="GO:0005874">
    <property type="term" value="C:microtubule"/>
    <property type="evidence" value="ECO:0007669"/>
    <property type="project" value="UniProtKB-KW"/>
</dbReference>
<dbReference type="PANTHER" id="PTHR31543:SF0">
    <property type="entry name" value="DYNEIN REGULATORY COMPLEX SUBUNIT 4"/>
    <property type="match status" value="1"/>
</dbReference>
<dbReference type="EMBL" id="SRLO01000010">
    <property type="protein sequence ID" value="TNN87441.1"/>
    <property type="molecule type" value="Genomic_DNA"/>
</dbReference>
<dbReference type="Proteomes" id="UP000314294">
    <property type="component" value="Unassembled WGS sequence"/>
</dbReference>
<keyword evidence="17" id="KW-0539">Nucleus</keyword>
<dbReference type="OrthoDB" id="767661at2759"/>
<dbReference type="Gene3D" id="1.10.10.10">
    <property type="entry name" value="Winged helix-like DNA-binding domain superfamily/Winged helix DNA-binding domain"/>
    <property type="match status" value="1"/>
</dbReference>
<dbReference type="GO" id="GO:0031514">
    <property type="term" value="C:motile cilium"/>
    <property type="evidence" value="ECO:0007669"/>
    <property type="project" value="UniProtKB-SubCell"/>
</dbReference>
<dbReference type="GO" id="GO:0046983">
    <property type="term" value="F:protein dimerization activity"/>
    <property type="evidence" value="ECO:0007669"/>
    <property type="project" value="InterPro"/>
</dbReference>
<dbReference type="InterPro" id="IPR036388">
    <property type="entry name" value="WH-like_DNA-bd_sf"/>
</dbReference>
<evidence type="ECO:0000313" key="21">
    <source>
        <dbReference type="EMBL" id="TNN87441.1"/>
    </source>
</evidence>
<dbReference type="GO" id="GO:0008017">
    <property type="term" value="F:microtubule binding"/>
    <property type="evidence" value="ECO:0007669"/>
    <property type="project" value="InterPro"/>
</dbReference>
<evidence type="ECO:0000256" key="19">
    <source>
        <dbReference type="SAM" id="MobiDB-lite"/>
    </source>
</evidence>
<evidence type="ECO:0000259" key="20">
    <source>
        <dbReference type="SMART" id="SM01372"/>
    </source>
</evidence>
<evidence type="ECO:0000256" key="6">
    <source>
        <dbReference type="ARBA" id="ARBA00022490"/>
    </source>
</evidence>
<dbReference type="InterPro" id="IPR032198">
    <property type="entry name" value="E2F_CC-MB"/>
</dbReference>
<evidence type="ECO:0000256" key="14">
    <source>
        <dbReference type="ARBA" id="ARBA00023212"/>
    </source>
</evidence>
<dbReference type="GO" id="GO:0005634">
    <property type="term" value="C:nucleus"/>
    <property type="evidence" value="ECO:0007669"/>
    <property type="project" value="UniProtKB-SubCell"/>
</dbReference>
<sequence length="480" mass="54691">MDPEGSPLSPDGDIPTLDHNPKYQRKLKSLHLLATKFIRLLQEAEDGVLDLKDAVTVLAVKQKRRIYDITNVLEGVGLIVKISKSIVKWIGTVPGDNGYAVSNRLMDLRAEMMDLEQKESQTLLAIQAPCGTQLDVPIPKAVQNCPAKYQIHLKSVNGPIDIVLLNKLSPPKSKGSSKKPAKAKTPTLIDGFTKEELSKEQMEEHIVRLREELDREREERNYFQLERDKIHTFWEITDGKLEEVKALNKNFDKDIEEDEGRHQVEIKVYKQKMKHLLCEHQNTIAELKAVGLVSTKVVQEEQNQLETELHEDMRAVMVDIQKLDNENLVKELELDVSEKVNKKKLDELKCDYKTLEQKFSKLQLERDELEKTFTQNTQQVQDKADQKSVQLERRLEGLMHGLEKTQAQLLSVLSASNMDQTALKGVTNNIETNLDSSNYSIKNLEHKKAQLLQARKDLLLTYEAKQRALGACGGALFKAM</sequence>
<dbReference type="GO" id="GO:0005794">
    <property type="term" value="C:Golgi apparatus"/>
    <property type="evidence" value="ECO:0007669"/>
    <property type="project" value="TreeGrafter"/>
</dbReference>
<dbReference type="Pfam" id="PF16421">
    <property type="entry name" value="E2F_CC-MB"/>
    <property type="match status" value="1"/>
</dbReference>
<feature type="region of interest" description="Disordered" evidence="19">
    <location>
        <begin position="1"/>
        <end position="20"/>
    </location>
</feature>
<dbReference type="InterPro" id="IPR039308">
    <property type="entry name" value="GAS8"/>
</dbReference>
<evidence type="ECO:0000313" key="22">
    <source>
        <dbReference type="Proteomes" id="UP000314294"/>
    </source>
</evidence>
<dbReference type="Pfam" id="PF13851">
    <property type="entry name" value="GAS"/>
    <property type="match status" value="1"/>
</dbReference>
<name>A0A4Z2JBR7_9TELE</name>
<evidence type="ECO:0000256" key="2">
    <source>
        <dbReference type="ARBA" id="ARBA00004245"/>
    </source>
</evidence>
<dbReference type="SUPFAM" id="SSF144074">
    <property type="entry name" value="E2F-DP heterodimerization region"/>
    <property type="match status" value="1"/>
</dbReference>
<evidence type="ECO:0000256" key="4">
    <source>
        <dbReference type="ARBA" id="ARBA00010940"/>
    </source>
</evidence>
<feature type="coiled-coil region" evidence="18">
    <location>
        <begin position="192"/>
        <end position="261"/>
    </location>
</feature>
<feature type="domain" description="E2F/DP family winged-helix DNA-binding" evidence="20">
    <location>
        <begin position="25"/>
        <end position="91"/>
    </location>
</feature>
<evidence type="ECO:0000256" key="3">
    <source>
        <dbReference type="ARBA" id="ARBA00009859"/>
    </source>
</evidence>
<dbReference type="AlphaFoldDB" id="A0A4Z2JBR7"/>
<protein>
    <recommendedName>
        <fullName evidence="5">Dynein regulatory complex subunit 4</fullName>
    </recommendedName>
    <alternativeName>
        <fullName evidence="16">Growth arrest-specific protein 8</fullName>
    </alternativeName>
</protein>
<dbReference type="InterPro" id="IPR036390">
    <property type="entry name" value="WH_DNA-bd_sf"/>
</dbReference>
<dbReference type="InterPro" id="IPR025593">
    <property type="entry name" value="GAS8_dom"/>
</dbReference>
<evidence type="ECO:0000256" key="10">
    <source>
        <dbReference type="ARBA" id="ARBA00023054"/>
    </source>
</evidence>
<keyword evidence="7" id="KW-0493">Microtubule</keyword>
<keyword evidence="15" id="KW-0966">Cell projection</keyword>
<evidence type="ECO:0000256" key="11">
    <source>
        <dbReference type="ARBA" id="ARBA00023069"/>
    </source>
</evidence>
<evidence type="ECO:0000256" key="8">
    <source>
        <dbReference type="ARBA" id="ARBA00022846"/>
    </source>
</evidence>
<dbReference type="Gene3D" id="6.10.250.540">
    <property type="match status" value="1"/>
</dbReference>
<dbReference type="GO" id="GO:0030317">
    <property type="term" value="P:flagellated sperm motility"/>
    <property type="evidence" value="ECO:0007669"/>
    <property type="project" value="TreeGrafter"/>
</dbReference>
<reference evidence="21 22" key="1">
    <citation type="submission" date="2019-03" db="EMBL/GenBank/DDBJ databases">
        <title>First draft genome of Liparis tanakae, snailfish: a comprehensive survey of snailfish specific genes.</title>
        <authorList>
            <person name="Kim W."/>
            <person name="Song I."/>
            <person name="Jeong J.-H."/>
            <person name="Kim D."/>
            <person name="Kim S."/>
            <person name="Ryu S."/>
            <person name="Song J.Y."/>
            <person name="Lee S.K."/>
        </authorList>
    </citation>
    <scope>NUCLEOTIDE SEQUENCE [LARGE SCALE GENOMIC DNA]</scope>
    <source>
        <tissue evidence="21">Muscle</tissue>
    </source>
</reference>
<dbReference type="GO" id="GO:0003677">
    <property type="term" value="F:DNA binding"/>
    <property type="evidence" value="ECO:0007669"/>
    <property type="project" value="UniProtKB-KW"/>
</dbReference>
<comment type="similarity">
    <text evidence="4 17">Belongs to the E2F/DP family.</text>
</comment>
<dbReference type="InterPro" id="IPR037241">
    <property type="entry name" value="E2F-DP_heterodim"/>
</dbReference>
<organism evidence="21 22">
    <name type="scientific">Liparis tanakae</name>
    <name type="common">Tanaka's snailfish</name>
    <dbReference type="NCBI Taxonomy" id="230148"/>
    <lineage>
        <taxon>Eukaryota</taxon>
        <taxon>Metazoa</taxon>
        <taxon>Chordata</taxon>
        <taxon>Craniata</taxon>
        <taxon>Vertebrata</taxon>
        <taxon>Euteleostomi</taxon>
        <taxon>Actinopterygii</taxon>
        <taxon>Neopterygii</taxon>
        <taxon>Teleostei</taxon>
        <taxon>Neoteleostei</taxon>
        <taxon>Acanthomorphata</taxon>
        <taxon>Eupercaria</taxon>
        <taxon>Perciformes</taxon>
        <taxon>Cottioidei</taxon>
        <taxon>Cottales</taxon>
        <taxon>Liparidae</taxon>
        <taxon>Liparis</taxon>
    </lineage>
</organism>
<evidence type="ECO:0000256" key="13">
    <source>
        <dbReference type="ARBA" id="ARBA00023163"/>
    </source>
</evidence>
<evidence type="ECO:0000256" key="12">
    <source>
        <dbReference type="ARBA" id="ARBA00023125"/>
    </source>
</evidence>
<evidence type="ECO:0000256" key="18">
    <source>
        <dbReference type="SAM" id="Coils"/>
    </source>
</evidence>
<evidence type="ECO:0000256" key="1">
    <source>
        <dbReference type="ARBA" id="ARBA00004230"/>
    </source>
</evidence>
<evidence type="ECO:0000256" key="9">
    <source>
        <dbReference type="ARBA" id="ARBA00023015"/>
    </source>
</evidence>
<keyword evidence="6" id="KW-0963">Cytoplasm</keyword>
<dbReference type="InterPro" id="IPR003316">
    <property type="entry name" value="E2F_WHTH_DNA-bd_dom"/>
</dbReference>
<evidence type="ECO:0000256" key="16">
    <source>
        <dbReference type="ARBA" id="ARBA00031568"/>
    </source>
</evidence>
<evidence type="ECO:0000256" key="15">
    <source>
        <dbReference type="ARBA" id="ARBA00023273"/>
    </source>
</evidence>
<keyword evidence="10 18" id="KW-0175">Coiled coil</keyword>
<keyword evidence="22" id="KW-1185">Reference proteome</keyword>
<proteinExistence type="inferred from homology"/>
<evidence type="ECO:0000256" key="5">
    <source>
        <dbReference type="ARBA" id="ARBA00021301"/>
    </source>
</evidence>
<comment type="caution">
    <text evidence="21">The sequence shown here is derived from an EMBL/GenBank/DDBJ whole genome shotgun (WGS) entry which is preliminary data.</text>
</comment>
<evidence type="ECO:0000256" key="7">
    <source>
        <dbReference type="ARBA" id="ARBA00022701"/>
    </source>
</evidence>
<dbReference type="GO" id="GO:0006355">
    <property type="term" value="P:regulation of DNA-templated transcription"/>
    <property type="evidence" value="ECO:0007669"/>
    <property type="project" value="InterPro"/>
</dbReference>
<keyword evidence="11" id="KW-0969">Cilium</keyword>
<keyword evidence="12 17" id="KW-0238">DNA-binding</keyword>
<dbReference type="FunFam" id="1.10.10.10:FF:000008">
    <property type="entry name" value="E2F transcription factor 1"/>
    <property type="match status" value="1"/>
</dbReference>
<dbReference type="PANTHER" id="PTHR31543">
    <property type="entry name" value="DYNEIN REGULATORY COMPLEX SUBUNIT 4"/>
    <property type="match status" value="1"/>
</dbReference>
<comment type="similarity">
    <text evidence="3">Belongs to the DRC4 family.</text>
</comment>
<accession>A0A4Z2JBR7</accession>